<evidence type="ECO:0000313" key="1">
    <source>
        <dbReference type="EMBL" id="KAI9461518.1"/>
    </source>
</evidence>
<comment type="caution">
    <text evidence="1">The sequence shown here is derived from an EMBL/GenBank/DDBJ whole genome shotgun (WGS) entry which is preliminary data.</text>
</comment>
<accession>A0ACC0U3M7</accession>
<keyword evidence="2" id="KW-1185">Reference proteome</keyword>
<gene>
    <name evidence="1" type="ORF">F5148DRAFT_1215224</name>
</gene>
<name>A0ACC0U3M7_9AGAM</name>
<proteinExistence type="predicted"/>
<reference evidence="1" key="1">
    <citation type="submission" date="2021-03" db="EMBL/GenBank/DDBJ databases">
        <title>Evolutionary priming and transition to the ectomycorrhizal habit in an iconic lineage of mushroom-forming fungi: is preadaptation a requirement?</title>
        <authorList>
            <consortium name="DOE Joint Genome Institute"/>
            <person name="Looney B.P."/>
            <person name="Miyauchi S."/>
            <person name="Morin E."/>
            <person name="Drula E."/>
            <person name="Courty P.E."/>
            <person name="Chicoki N."/>
            <person name="Fauchery L."/>
            <person name="Kohler A."/>
            <person name="Kuo A."/>
            <person name="LaButti K."/>
            <person name="Pangilinan J."/>
            <person name="Lipzen A."/>
            <person name="Riley R."/>
            <person name="Andreopoulos W."/>
            <person name="He G."/>
            <person name="Johnson J."/>
            <person name="Barry K.W."/>
            <person name="Grigoriev I.V."/>
            <person name="Nagy L."/>
            <person name="Hibbett D."/>
            <person name="Henrissat B."/>
            <person name="Matheny P.B."/>
            <person name="Labbe J."/>
            <person name="Martin A.F."/>
        </authorList>
    </citation>
    <scope>NUCLEOTIDE SEQUENCE</scope>
    <source>
        <strain evidence="1">BPL698</strain>
    </source>
</reference>
<sequence>MLINLHRQRLLTLFLRYLPIRPLSTYPVVAPSTAQIPAHIGGKELKEKNPNKVLMSQFPLELHPPPDFFDHRIKIFEALKAEYDAFVQAQSRQAITITLPDGAERKGTSWETSPMDIAKGISRSLAEKLVIAKVDGELWDLERPLEKSIKLELLDFEHTEGKKVFWHSSAHVLGEATERHYGCHLCLGPPTDDGFFYEMAINDRVVTNADYPLLEKIAESAIKDRQKFERLLVSKEKLLEMFHYNKYKKYLIETKVPDGTSTTVYRCGPMVDLCVGPHIPHTGRIKAFMITKNSASYFLGDPSNDSLQRVYGISFPERKQLADYKAFLAEAARRDHRRIGKEQELFFFNDLSPGNAFWLPHGTRIYNTLVELLREEYYKRGYQEVISPNIFNSKLWETSGHWQNYKDDMFTLDVEKEKWALKPMNCPGHCLIFDSRDRSYKELPIRMAEFGIIHRNEASGALTGLTRVRRFVQDDTHVFCMPNQFDFMQHTYGLFGFEFSLELSTRPEKYLGSMETWNAAEAQLSKALDERYPGKWDLNPGDGAFYGPKIDITIRDALRRSFQCATIQLDFQLPERFNLKYRSAEEAAVNPDKPLTPTRPVIIHRAILGSLERFIAIITEHFAGKWPFWLSPRQVLVIPVAIPYKDYASKVAAKLCENRLFADVDNGSDTLPKKIRNGEIAQYNFILVVGQEELDSRSVNVRNRDDVGTKAKTAMMPLDNIIHRLVRLKASRSLQNRLPD</sequence>
<dbReference type="Proteomes" id="UP001207468">
    <property type="component" value="Unassembled WGS sequence"/>
</dbReference>
<dbReference type="EMBL" id="JAGFNK010000177">
    <property type="protein sequence ID" value="KAI9461518.1"/>
    <property type="molecule type" value="Genomic_DNA"/>
</dbReference>
<evidence type="ECO:0000313" key="2">
    <source>
        <dbReference type="Proteomes" id="UP001207468"/>
    </source>
</evidence>
<protein>
    <submittedName>
        <fullName evidence="1">Uncharacterized protein</fullName>
    </submittedName>
</protein>
<organism evidence="1 2">
    <name type="scientific">Russula earlei</name>
    <dbReference type="NCBI Taxonomy" id="71964"/>
    <lineage>
        <taxon>Eukaryota</taxon>
        <taxon>Fungi</taxon>
        <taxon>Dikarya</taxon>
        <taxon>Basidiomycota</taxon>
        <taxon>Agaricomycotina</taxon>
        <taxon>Agaricomycetes</taxon>
        <taxon>Russulales</taxon>
        <taxon>Russulaceae</taxon>
        <taxon>Russula</taxon>
    </lineage>
</organism>